<keyword evidence="2" id="KW-1185">Reference proteome</keyword>
<dbReference type="Proteomes" id="UP000663879">
    <property type="component" value="Unassembled WGS sequence"/>
</dbReference>
<organism evidence="1 2">
    <name type="scientific">Brachionus calyciflorus</name>
    <dbReference type="NCBI Taxonomy" id="104777"/>
    <lineage>
        <taxon>Eukaryota</taxon>
        <taxon>Metazoa</taxon>
        <taxon>Spiralia</taxon>
        <taxon>Gnathifera</taxon>
        <taxon>Rotifera</taxon>
        <taxon>Eurotatoria</taxon>
        <taxon>Monogononta</taxon>
        <taxon>Pseudotrocha</taxon>
        <taxon>Ploima</taxon>
        <taxon>Brachionidae</taxon>
        <taxon>Brachionus</taxon>
    </lineage>
</organism>
<accession>A0A814NBQ9</accession>
<evidence type="ECO:0000313" key="1">
    <source>
        <dbReference type="EMBL" id="CAF1089325.1"/>
    </source>
</evidence>
<dbReference type="AlphaFoldDB" id="A0A814NBQ9"/>
<dbReference type="PANTHER" id="PTHR21725:SF1">
    <property type="entry name" value="E3 UBIQUITIN-PROTEIN LIGASE UBR4"/>
    <property type="match status" value="1"/>
</dbReference>
<dbReference type="InterPro" id="IPR045189">
    <property type="entry name" value="UBR4-like"/>
</dbReference>
<name>A0A814NBQ9_9BILA</name>
<reference evidence="1" key="1">
    <citation type="submission" date="2021-02" db="EMBL/GenBank/DDBJ databases">
        <authorList>
            <person name="Nowell W R."/>
        </authorList>
    </citation>
    <scope>NUCLEOTIDE SEQUENCE</scope>
    <source>
        <strain evidence="1">Ploen Becks lab</strain>
    </source>
</reference>
<evidence type="ECO:0000313" key="2">
    <source>
        <dbReference type="Proteomes" id="UP000663879"/>
    </source>
</evidence>
<comment type="caution">
    <text evidence="1">The sequence shown here is derived from an EMBL/GenBank/DDBJ whole genome shotgun (WGS) entry which is preliminary data.</text>
</comment>
<sequence length="354" mass="40580">MYQEIKMVNNNGAPSKAKIQDMRPIQPILQLKSQWTSACLYQLSPNVVKEIFLNNSKETRDGLKSSSTNNLSKKPVKLKPKAKTTLFPIDYFEKCVHIKDIEFSCKDFLKIYNSQQLKTQITNFTEANRMLLTGCRIMCDINSIEKSPSYFEIFGRRINAKLNRSRWFDVCLSRDEAFIADNKLVLTFGSISDLLEPLNETDSSLIEKSAWDEIRLVGLRTLSILLSKSKYQRSGTETCNFIIQNLLSHLIRFNLVDKCLSLLKYVLKTHWSIKTPNVEETGLIKVSTESIYYDELSPYFVKTDSLNKDSFVIPPPNLVLKSENSNPETNNSLNQLVSICHLSVNRINEYCSIS</sequence>
<dbReference type="PANTHER" id="PTHR21725">
    <property type="entry name" value="E3 UBIQUITIN-PROTEIN LIGASE UBR4"/>
    <property type="match status" value="1"/>
</dbReference>
<dbReference type="OrthoDB" id="30336at2759"/>
<gene>
    <name evidence="1" type="ORF">OXX778_LOCUS20588</name>
</gene>
<proteinExistence type="predicted"/>
<dbReference type="EMBL" id="CAJNOC010006966">
    <property type="protein sequence ID" value="CAF1089325.1"/>
    <property type="molecule type" value="Genomic_DNA"/>
</dbReference>
<protein>
    <submittedName>
        <fullName evidence="1">Uncharacterized protein</fullName>
    </submittedName>
</protein>